<gene>
    <name evidence="4" type="ORF">BT96DRAFT_987237</name>
</gene>
<keyword evidence="5" id="KW-1185">Reference proteome</keyword>
<dbReference type="Gene3D" id="3.30.160.60">
    <property type="entry name" value="Classic Zinc Finger"/>
    <property type="match status" value="1"/>
</dbReference>
<sequence length="336" mass="36824">MDRCGLAIASLSVEGTALLDLLDIADQCYLYKSPDTGKLDFSDHNFPPERQKYTHGMKTFLPDSGDSIQSLGEPFQSMECSIQATPQHHSYSTEGARAHASSILDCRIDSEVLTTCNPAPASAFSVLSSQSGQCLGYHLHSMEAAQAHGSSGQRLGSQWHSHAAARAAEPTSSQYDPAPYPASPTCHYPQSLPWSDFRPAAYTANDISPTQTIQSSLSSLSVPSLIQNTPSQYDHASYRPQSLQWSDPQSAVYTTNDASPSPPTMSPSFLTRSRGFQCDTCNKKFASKQNFLEIHIEAIHKKSKRFACSTCGETFSYQQSRNRHQKSRCPVARARS</sequence>
<dbReference type="Pfam" id="PF00096">
    <property type="entry name" value="zf-C2H2"/>
    <property type="match status" value="1"/>
</dbReference>
<dbReference type="Proteomes" id="UP000799118">
    <property type="component" value="Unassembled WGS sequence"/>
</dbReference>
<organism evidence="4 5">
    <name type="scientific">Gymnopus androsaceus JB14</name>
    <dbReference type="NCBI Taxonomy" id="1447944"/>
    <lineage>
        <taxon>Eukaryota</taxon>
        <taxon>Fungi</taxon>
        <taxon>Dikarya</taxon>
        <taxon>Basidiomycota</taxon>
        <taxon>Agaricomycotina</taxon>
        <taxon>Agaricomycetes</taxon>
        <taxon>Agaricomycetidae</taxon>
        <taxon>Agaricales</taxon>
        <taxon>Marasmiineae</taxon>
        <taxon>Omphalotaceae</taxon>
        <taxon>Gymnopus</taxon>
    </lineage>
</organism>
<keyword evidence="1" id="KW-0479">Metal-binding</keyword>
<evidence type="ECO:0000313" key="5">
    <source>
        <dbReference type="Proteomes" id="UP000799118"/>
    </source>
</evidence>
<feature type="region of interest" description="Disordered" evidence="2">
    <location>
        <begin position="148"/>
        <end position="182"/>
    </location>
</feature>
<dbReference type="InterPro" id="IPR036236">
    <property type="entry name" value="Znf_C2H2_sf"/>
</dbReference>
<dbReference type="GO" id="GO:0008270">
    <property type="term" value="F:zinc ion binding"/>
    <property type="evidence" value="ECO:0007669"/>
    <property type="project" value="UniProtKB-KW"/>
</dbReference>
<dbReference type="InterPro" id="IPR013087">
    <property type="entry name" value="Znf_C2H2_type"/>
</dbReference>
<keyword evidence="1" id="KW-0862">Zinc</keyword>
<dbReference type="AlphaFoldDB" id="A0A6A4IBL6"/>
<reference evidence="4" key="1">
    <citation type="journal article" date="2019" name="Environ. Microbiol.">
        <title>Fungal ecological strategies reflected in gene transcription - a case study of two litter decomposers.</title>
        <authorList>
            <person name="Barbi F."/>
            <person name="Kohler A."/>
            <person name="Barry K."/>
            <person name="Baskaran P."/>
            <person name="Daum C."/>
            <person name="Fauchery L."/>
            <person name="Ihrmark K."/>
            <person name="Kuo A."/>
            <person name="LaButti K."/>
            <person name="Lipzen A."/>
            <person name="Morin E."/>
            <person name="Grigoriev I.V."/>
            <person name="Henrissat B."/>
            <person name="Lindahl B."/>
            <person name="Martin F."/>
        </authorList>
    </citation>
    <scope>NUCLEOTIDE SEQUENCE</scope>
    <source>
        <strain evidence="4">JB14</strain>
    </source>
</reference>
<dbReference type="SUPFAM" id="SSF57667">
    <property type="entry name" value="beta-beta-alpha zinc fingers"/>
    <property type="match status" value="1"/>
</dbReference>
<keyword evidence="1" id="KW-0863">Zinc-finger</keyword>
<protein>
    <recommendedName>
        <fullName evidence="3">C2H2-type domain-containing protein</fullName>
    </recommendedName>
</protein>
<name>A0A6A4IBL6_9AGAR</name>
<proteinExistence type="predicted"/>
<feature type="compositionally biased region" description="Polar residues" evidence="2">
    <location>
        <begin position="148"/>
        <end position="160"/>
    </location>
</feature>
<dbReference type="OrthoDB" id="3437960at2759"/>
<evidence type="ECO:0000259" key="3">
    <source>
        <dbReference type="PROSITE" id="PS50157"/>
    </source>
</evidence>
<dbReference type="EMBL" id="ML769400">
    <property type="protein sequence ID" value="KAE9406678.1"/>
    <property type="molecule type" value="Genomic_DNA"/>
</dbReference>
<accession>A0A6A4IBL6</accession>
<evidence type="ECO:0000313" key="4">
    <source>
        <dbReference type="EMBL" id="KAE9406678.1"/>
    </source>
</evidence>
<dbReference type="PROSITE" id="PS50157">
    <property type="entry name" value="ZINC_FINGER_C2H2_2"/>
    <property type="match status" value="1"/>
</dbReference>
<evidence type="ECO:0000256" key="1">
    <source>
        <dbReference type="PROSITE-ProRule" id="PRU00042"/>
    </source>
</evidence>
<evidence type="ECO:0000256" key="2">
    <source>
        <dbReference type="SAM" id="MobiDB-lite"/>
    </source>
</evidence>
<feature type="domain" description="C2H2-type" evidence="3">
    <location>
        <begin position="306"/>
        <end position="326"/>
    </location>
</feature>